<dbReference type="Proteomes" id="UP000793456">
    <property type="component" value="Chromosome XXIV"/>
</dbReference>
<protein>
    <submittedName>
        <fullName evidence="1">Uncharacterized protein</fullName>
    </submittedName>
</protein>
<reference evidence="1" key="1">
    <citation type="submission" date="2018-11" db="EMBL/GenBank/DDBJ databases">
        <title>The sequence and de novo assembly of Larimichthys crocea genome using PacBio and Hi-C technologies.</title>
        <authorList>
            <person name="Xu P."/>
            <person name="Chen B."/>
            <person name="Zhou Z."/>
            <person name="Ke Q."/>
            <person name="Wu Y."/>
            <person name="Bai H."/>
            <person name="Pu F."/>
        </authorList>
    </citation>
    <scope>NUCLEOTIDE SEQUENCE</scope>
    <source>
        <tissue evidence="1">Muscle</tissue>
    </source>
</reference>
<evidence type="ECO:0000313" key="2">
    <source>
        <dbReference type="Proteomes" id="UP000793456"/>
    </source>
</evidence>
<keyword evidence="2" id="KW-1185">Reference proteome</keyword>
<comment type="caution">
    <text evidence="1">The sequence shown here is derived from an EMBL/GenBank/DDBJ whole genome shotgun (WGS) entry which is preliminary data.</text>
</comment>
<gene>
    <name evidence="1" type="ORF">E3U43_007552</name>
</gene>
<accession>A0ACD3Q4U1</accession>
<name>A0ACD3Q4U1_LARCR</name>
<evidence type="ECO:0000313" key="1">
    <source>
        <dbReference type="EMBL" id="TMS02012.1"/>
    </source>
</evidence>
<proteinExistence type="predicted"/>
<organism evidence="1 2">
    <name type="scientific">Larimichthys crocea</name>
    <name type="common">Large yellow croaker</name>
    <name type="synonym">Pseudosciaena crocea</name>
    <dbReference type="NCBI Taxonomy" id="215358"/>
    <lineage>
        <taxon>Eukaryota</taxon>
        <taxon>Metazoa</taxon>
        <taxon>Chordata</taxon>
        <taxon>Craniata</taxon>
        <taxon>Vertebrata</taxon>
        <taxon>Euteleostomi</taxon>
        <taxon>Actinopterygii</taxon>
        <taxon>Neopterygii</taxon>
        <taxon>Teleostei</taxon>
        <taxon>Neoteleostei</taxon>
        <taxon>Acanthomorphata</taxon>
        <taxon>Eupercaria</taxon>
        <taxon>Sciaenidae</taxon>
        <taxon>Larimichthys</taxon>
    </lineage>
</organism>
<sequence>MSGAHESNRKRRPPQKMFLISTDLKVQDQLDGTIRLQRGFICQEQDKSRGDCLWVKVLDNDMMLKLERKFLHEVPAELSGLLEPVSDPETRVKLLNNPLKLQQLAALPIDAPLWVQIGPQDELAEAELKYVGPLTRGSSAVIFGVQLKGSAAGKGVSNGSYKGLRLFSCPEACGLFLPVSHIRLRRWSSRSNGADAQERVRERDRDHHQHRSNNNHPSNGHHSNDRPNHHQQQPSRHISFHQHRPSSPPLSQPFGILPRTAESVAPITVQNQIQVRGPASPPPLQIGQRVCFPLDDGVHGGEVCFCGLLPGRSSSGVYVGVLLDAPVGSWDGLYKGERLCHIPNARYGQLLPINKVSLELKSHRHNQPSQIPKSILKHVPSAVTKPAPVLPPVSALKVALMPPSKLTVRPPPLPPPKPNLKPLPPLPPPKPHSPTSPGDAEQLQLHTNGVLGPPSPLRSPDYRGDAGENGEAGLEGELEVGSMVEVNDPPLFGVIRWIGRIGGILESVAGIELDQELSAGTDGSYLGERHFRCPANKGLFVKLRNCRRDSRFPAPETPVNQVERCNSIAFAEWGSERVEDHTPPPADGEEACEIYQGWKRGIQGHLNSCYLDATLFSLFSCCSSADWVLFWPSDAETDQTAQDLLRCEIVNPLRKYGYVCASKTMALRRLLEAANSDTGFTNQEKDPEEFLNKLFQLLRVEPLLKIRSMTQQPQECHLYQLFPPTLPPSSPTSPSLPLSPVDSPIPLVSPSSSRMRVASVQALLESSFLHAGLKFVEAPSCLLLLMPRFGKDFKMFDAILPTLSLDITDLLDDTLRQCSICQAVAEWECLQCYDDVDITPGHVKQYCETCNTQVHSHRKRLSHSPVKVVVPEGPWTGPLHCTRQRMSLFAVTCIETSHYVSFVKYGPLATDWLFFDSMADRTGGENGFNIPQVKACPEVGRYLSVSEEELSRVDPASLREPARRLLCDSYMCLYHSPELSLYK</sequence>
<dbReference type="EMBL" id="CM011697">
    <property type="protein sequence ID" value="TMS02012.1"/>
    <property type="molecule type" value="Genomic_DNA"/>
</dbReference>